<dbReference type="RefSeq" id="WP_233350678.1">
    <property type="nucleotide sequence ID" value="NZ_RBIM01000002.1"/>
</dbReference>
<organism evidence="1 2">
    <name type="scientific">Maricaulis maris</name>
    <dbReference type="NCBI Taxonomy" id="74318"/>
    <lineage>
        <taxon>Bacteria</taxon>
        <taxon>Pseudomonadati</taxon>
        <taxon>Pseudomonadota</taxon>
        <taxon>Alphaproteobacteria</taxon>
        <taxon>Maricaulales</taxon>
        <taxon>Maricaulaceae</taxon>
        <taxon>Maricaulis</taxon>
    </lineage>
</organism>
<dbReference type="Proteomes" id="UP000273675">
    <property type="component" value="Unassembled WGS sequence"/>
</dbReference>
<comment type="caution">
    <text evidence="1">The sequence shown here is derived from an EMBL/GenBank/DDBJ whole genome shotgun (WGS) entry which is preliminary data.</text>
</comment>
<dbReference type="EMBL" id="RBIM01000002">
    <property type="protein sequence ID" value="RKR02924.1"/>
    <property type="molecule type" value="Genomic_DNA"/>
</dbReference>
<evidence type="ECO:0000313" key="2">
    <source>
        <dbReference type="Proteomes" id="UP000273675"/>
    </source>
</evidence>
<gene>
    <name evidence="1" type="ORF">C7435_0869</name>
</gene>
<evidence type="ECO:0000313" key="1">
    <source>
        <dbReference type="EMBL" id="RKR02924.1"/>
    </source>
</evidence>
<accession>A0A495DJW9</accession>
<name>A0A495DJW9_9PROT</name>
<protein>
    <submittedName>
        <fullName evidence="1">Uncharacterized protein</fullName>
    </submittedName>
</protein>
<proteinExistence type="predicted"/>
<dbReference type="AlphaFoldDB" id="A0A495DJW9"/>
<sequence length="100" mass="11352">MEDGLQSVRYGVKQPPMETGIEIAYVEGCKGKMMQVRVKDYPQLEQLCWNRPADAVLDGADALAIYERNWRFVVPEALTVDERRMLDTLVARYGNGAMNV</sequence>
<reference evidence="1 2" key="1">
    <citation type="submission" date="2018-10" db="EMBL/GenBank/DDBJ databases">
        <title>Genomic Encyclopedia of Type Strains, Phase IV (KMG-IV): sequencing the most valuable type-strain genomes for metagenomic binning, comparative biology and taxonomic classification.</title>
        <authorList>
            <person name="Goeker M."/>
        </authorList>
    </citation>
    <scope>NUCLEOTIDE SEQUENCE [LARGE SCALE GENOMIC DNA]</scope>
    <source>
        <strain evidence="1 2">DSM 4734</strain>
    </source>
</reference>